<keyword evidence="2" id="KW-0732">Signal</keyword>
<gene>
    <name evidence="3" type="ORF">FHS00_002408</name>
</gene>
<feature type="region of interest" description="Disordered" evidence="1">
    <location>
        <begin position="208"/>
        <end position="233"/>
    </location>
</feature>
<dbReference type="SUPFAM" id="SSF55136">
    <property type="entry name" value="Probable bacterial effector-binding domain"/>
    <property type="match status" value="1"/>
</dbReference>
<sequence length="233" mass="24747">MSQLARTALLGLAATMMITGPSRGAEGIETPEYEVLASDPTGSTPGETIELRRYAPIIVAEVTVTASNRDEASSKGFRPLAGYIFGRNAPGGTISMTAPVTTTPATPIEGEGETIAMTAPVTTAAAENAEGRYTVRFMMPSKYTMETLPEPLDPEVRLSRMPARTLVALRFVGERSAERVTAAEQAIATYIEKTGLEPSGPFVIAGYDGPDTPASEKRWEVQRPVVSADPITP</sequence>
<dbReference type="Proteomes" id="UP000576152">
    <property type="component" value="Unassembled WGS sequence"/>
</dbReference>
<evidence type="ECO:0000256" key="1">
    <source>
        <dbReference type="SAM" id="MobiDB-lite"/>
    </source>
</evidence>
<dbReference type="PANTHER" id="PTHR11220">
    <property type="entry name" value="HEME-BINDING PROTEIN-RELATED"/>
    <property type="match status" value="1"/>
</dbReference>
<dbReference type="InterPro" id="IPR006917">
    <property type="entry name" value="SOUL_heme-bd"/>
</dbReference>
<dbReference type="Pfam" id="PF04832">
    <property type="entry name" value="SOUL"/>
    <property type="match status" value="2"/>
</dbReference>
<reference evidence="3 4" key="1">
    <citation type="submission" date="2020-08" db="EMBL/GenBank/DDBJ databases">
        <title>Genomic Encyclopedia of Type Strains, Phase III (KMG-III): the genomes of soil and plant-associated and newly described type strains.</title>
        <authorList>
            <person name="Whitman W."/>
        </authorList>
    </citation>
    <scope>NUCLEOTIDE SEQUENCE [LARGE SCALE GENOMIC DNA]</scope>
    <source>
        <strain evidence="3 4">CECT 8572</strain>
    </source>
</reference>
<accession>A0ABR6HQX4</accession>
<organism evidence="3 4">
    <name type="scientific">Limimaricola variabilis</name>
    <dbReference type="NCBI Taxonomy" id="1492771"/>
    <lineage>
        <taxon>Bacteria</taxon>
        <taxon>Pseudomonadati</taxon>
        <taxon>Pseudomonadota</taxon>
        <taxon>Alphaproteobacteria</taxon>
        <taxon>Rhodobacterales</taxon>
        <taxon>Paracoccaceae</taxon>
        <taxon>Limimaricola</taxon>
    </lineage>
</organism>
<evidence type="ECO:0008006" key="5">
    <source>
        <dbReference type="Google" id="ProtNLM"/>
    </source>
</evidence>
<name>A0ABR6HQX4_9RHOB</name>
<dbReference type="RefSeq" id="WP_183473756.1">
    <property type="nucleotide sequence ID" value="NZ_JACIBX010000008.1"/>
</dbReference>
<comment type="caution">
    <text evidence="3">The sequence shown here is derived from an EMBL/GenBank/DDBJ whole genome shotgun (WGS) entry which is preliminary data.</text>
</comment>
<dbReference type="EMBL" id="JACIBX010000008">
    <property type="protein sequence ID" value="MBB3712813.1"/>
    <property type="molecule type" value="Genomic_DNA"/>
</dbReference>
<feature type="chain" id="PRO_5045910756" description="SOUL heme-binding protein" evidence="2">
    <location>
        <begin position="25"/>
        <end position="233"/>
    </location>
</feature>
<protein>
    <recommendedName>
        <fullName evidence="5">SOUL heme-binding protein</fullName>
    </recommendedName>
</protein>
<dbReference type="PANTHER" id="PTHR11220:SF58">
    <property type="entry name" value="SOUL HEME-BINDING FAMILY PROTEIN"/>
    <property type="match status" value="1"/>
</dbReference>
<evidence type="ECO:0000313" key="3">
    <source>
        <dbReference type="EMBL" id="MBB3712813.1"/>
    </source>
</evidence>
<proteinExistence type="predicted"/>
<evidence type="ECO:0000313" key="4">
    <source>
        <dbReference type="Proteomes" id="UP000576152"/>
    </source>
</evidence>
<dbReference type="InterPro" id="IPR011256">
    <property type="entry name" value="Reg_factor_effector_dom_sf"/>
</dbReference>
<evidence type="ECO:0000256" key="2">
    <source>
        <dbReference type="SAM" id="SignalP"/>
    </source>
</evidence>
<feature type="signal peptide" evidence="2">
    <location>
        <begin position="1"/>
        <end position="24"/>
    </location>
</feature>
<keyword evidence="4" id="KW-1185">Reference proteome</keyword>
<dbReference type="Gene3D" id="3.20.80.10">
    <property type="entry name" value="Regulatory factor, effector binding domain"/>
    <property type="match status" value="2"/>
</dbReference>